<evidence type="ECO:0000313" key="1">
    <source>
        <dbReference type="EMBL" id="CAF4340628.1"/>
    </source>
</evidence>
<dbReference type="EMBL" id="CAJOBI010044455">
    <property type="protein sequence ID" value="CAF4340628.1"/>
    <property type="molecule type" value="Genomic_DNA"/>
</dbReference>
<feature type="non-terminal residue" evidence="1">
    <location>
        <position position="1"/>
    </location>
</feature>
<accession>A0A8S2UEX8</accession>
<dbReference type="Proteomes" id="UP000676336">
    <property type="component" value="Unassembled WGS sequence"/>
</dbReference>
<protein>
    <submittedName>
        <fullName evidence="1">Uncharacterized protein</fullName>
    </submittedName>
</protein>
<feature type="non-terminal residue" evidence="1">
    <location>
        <position position="79"/>
    </location>
</feature>
<organism evidence="1 2">
    <name type="scientific">Rotaria magnacalcarata</name>
    <dbReference type="NCBI Taxonomy" id="392030"/>
    <lineage>
        <taxon>Eukaryota</taxon>
        <taxon>Metazoa</taxon>
        <taxon>Spiralia</taxon>
        <taxon>Gnathifera</taxon>
        <taxon>Rotifera</taxon>
        <taxon>Eurotatoria</taxon>
        <taxon>Bdelloidea</taxon>
        <taxon>Philodinida</taxon>
        <taxon>Philodinidae</taxon>
        <taxon>Rotaria</taxon>
    </lineage>
</organism>
<dbReference type="AlphaFoldDB" id="A0A8S2UEX8"/>
<gene>
    <name evidence="1" type="ORF">SMN809_LOCUS27786</name>
</gene>
<proteinExistence type="predicted"/>
<name>A0A8S2UEX8_9BILA</name>
<reference evidence="1" key="1">
    <citation type="submission" date="2021-02" db="EMBL/GenBank/DDBJ databases">
        <authorList>
            <person name="Nowell W R."/>
        </authorList>
    </citation>
    <scope>NUCLEOTIDE SEQUENCE</scope>
</reference>
<comment type="caution">
    <text evidence="1">The sequence shown here is derived from an EMBL/GenBank/DDBJ whole genome shotgun (WGS) entry which is preliminary data.</text>
</comment>
<sequence length="79" mass="9344">LNSTSNDQKSAIDTSNQNEWLWGYLRDRKKFSDLSEAQRRNVIEIEIQTLRESGDRVPEIIPDERWIELLKLPSTESRK</sequence>
<evidence type="ECO:0000313" key="2">
    <source>
        <dbReference type="Proteomes" id="UP000676336"/>
    </source>
</evidence>